<dbReference type="GeneTree" id="ENSGT00940000157127"/>
<keyword evidence="2 6" id="KW-0812">Transmembrane</keyword>
<reference evidence="8" key="1">
    <citation type="submission" date="2025-08" db="UniProtKB">
        <authorList>
            <consortium name="Ensembl"/>
        </authorList>
    </citation>
    <scope>IDENTIFICATION</scope>
</reference>
<evidence type="ECO:0000259" key="7">
    <source>
        <dbReference type="Pfam" id="PF01490"/>
    </source>
</evidence>
<dbReference type="Pfam" id="PF01490">
    <property type="entry name" value="Aa_trans"/>
    <property type="match status" value="1"/>
</dbReference>
<evidence type="ECO:0000256" key="1">
    <source>
        <dbReference type="ARBA" id="ARBA00004141"/>
    </source>
</evidence>
<dbReference type="GO" id="GO:0015817">
    <property type="term" value="P:histidine transport"/>
    <property type="evidence" value="ECO:0007669"/>
    <property type="project" value="TreeGrafter"/>
</dbReference>
<dbReference type="Bgee" id="ENSNBRG00000004092">
    <property type="expression patterns" value="Expressed in camera-type eye and 1 other cell type or tissue"/>
</dbReference>
<feature type="region of interest" description="Disordered" evidence="5">
    <location>
        <begin position="1"/>
        <end position="25"/>
    </location>
</feature>
<feature type="transmembrane region" description="Helical" evidence="6">
    <location>
        <begin position="98"/>
        <end position="120"/>
    </location>
</feature>
<dbReference type="GO" id="GO:0015186">
    <property type="term" value="F:L-glutamine transmembrane transporter activity"/>
    <property type="evidence" value="ECO:0007669"/>
    <property type="project" value="TreeGrafter"/>
</dbReference>
<keyword evidence="9" id="KW-1185">Reference proteome</keyword>
<reference evidence="8" key="2">
    <citation type="submission" date="2025-09" db="UniProtKB">
        <authorList>
            <consortium name="Ensembl"/>
        </authorList>
    </citation>
    <scope>IDENTIFICATION</scope>
</reference>
<evidence type="ECO:0000313" key="9">
    <source>
        <dbReference type="Proteomes" id="UP000261580"/>
    </source>
</evidence>
<dbReference type="GO" id="GO:0005886">
    <property type="term" value="C:plasma membrane"/>
    <property type="evidence" value="ECO:0007669"/>
    <property type="project" value="TreeGrafter"/>
</dbReference>
<comment type="subcellular location">
    <subcellularLocation>
        <location evidence="1">Membrane</location>
        <topology evidence="1">Multi-pass membrane protein</topology>
    </subcellularLocation>
</comment>
<evidence type="ECO:0000256" key="4">
    <source>
        <dbReference type="ARBA" id="ARBA00023136"/>
    </source>
</evidence>
<proteinExistence type="predicted"/>
<dbReference type="GO" id="GO:0015182">
    <property type="term" value="F:L-asparagine transmembrane transporter activity"/>
    <property type="evidence" value="ECO:0007669"/>
    <property type="project" value="TreeGrafter"/>
</dbReference>
<dbReference type="InterPro" id="IPR013057">
    <property type="entry name" value="AA_transpt_TM"/>
</dbReference>
<dbReference type="AlphaFoldDB" id="A0A3Q4GAR4"/>
<evidence type="ECO:0000313" key="8">
    <source>
        <dbReference type="Ensembl" id="ENSNBRP00000005541.1"/>
    </source>
</evidence>
<feature type="transmembrane region" description="Helical" evidence="6">
    <location>
        <begin position="70"/>
        <end position="92"/>
    </location>
</feature>
<dbReference type="GO" id="GO:0005290">
    <property type="term" value="F:L-histidine transmembrane transporter activity"/>
    <property type="evidence" value="ECO:0007669"/>
    <property type="project" value="TreeGrafter"/>
</dbReference>
<organism evidence="8 9">
    <name type="scientific">Neolamprologus brichardi</name>
    <name type="common">Fairy cichlid</name>
    <name type="synonym">Lamprologus brichardi</name>
    <dbReference type="NCBI Taxonomy" id="32507"/>
    <lineage>
        <taxon>Eukaryota</taxon>
        <taxon>Metazoa</taxon>
        <taxon>Chordata</taxon>
        <taxon>Craniata</taxon>
        <taxon>Vertebrata</taxon>
        <taxon>Euteleostomi</taxon>
        <taxon>Actinopterygii</taxon>
        <taxon>Neopterygii</taxon>
        <taxon>Teleostei</taxon>
        <taxon>Neoteleostei</taxon>
        <taxon>Acanthomorphata</taxon>
        <taxon>Ovalentaria</taxon>
        <taxon>Cichlomorphae</taxon>
        <taxon>Cichliformes</taxon>
        <taxon>Cichlidae</taxon>
        <taxon>African cichlids</taxon>
        <taxon>Pseudocrenilabrinae</taxon>
        <taxon>Lamprologini</taxon>
        <taxon>Neolamprologus</taxon>
    </lineage>
</organism>
<keyword evidence="3 6" id="KW-1133">Transmembrane helix</keyword>
<evidence type="ECO:0000256" key="2">
    <source>
        <dbReference type="ARBA" id="ARBA00022692"/>
    </source>
</evidence>
<accession>A0A3Q4GAR4</accession>
<feature type="domain" description="Amino acid transporter transmembrane" evidence="7">
    <location>
        <begin position="67"/>
        <end position="178"/>
    </location>
</feature>
<dbReference type="PANTHER" id="PTHR22950:SF22">
    <property type="entry name" value="SODIUM-COUPLED NEUTRAL AMINO ACID TRANSPORTER 3"/>
    <property type="match status" value="1"/>
</dbReference>
<evidence type="ECO:0000256" key="3">
    <source>
        <dbReference type="ARBA" id="ARBA00022989"/>
    </source>
</evidence>
<evidence type="ECO:0000256" key="6">
    <source>
        <dbReference type="SAM" id="Phobius"/>
    </source>
</evidence>
<dbReference type="Proteomes" id="UP000261580">
    <property type="component" value="Unassembled WGS sequence"/>
</dbReference>
<name>A0A3Q4GAR4_NEOBR</name>
<sequence length="185" mass="19778">MEKKDIAEASAIPNGKGHEPGEEISASAKTPLAEDDDTLYRCNLQVLEVNTRLLWPSVSCRLQFEGKTSFGMSVFNLGNAIMGSGILGLAYAMANAGVVLFLLLLTVVAVLSSYSIHLLLKSSGIVGIRAYEQLGYRAFGTPGKMAAGIAITLQNIGAMSSYLYIVKYEMPLVIQAFLKVDKPAG</sequence>
<dbReference type="Ensembl" id="ENSNBRT00000005707.1">
    <property type="protein sequence ID" value="ENSNBRP00000005541.1"/>
    <property type="gene ID" value="ENSNBRG00000004092.1"/>
</dbReference>
<evidence type="ECO:0000256" key="5">
    <source>
        <dbReference type="SAM" id="MobiDB-lite"/>
    </source>
</evidence>
<protein>
    <submittedName>
        <fullName evidence="8">Solute carrier family 38 member 3a</fullName>
    </submittedName>
</protein>
<keyword evidence="4 6" id="KW-0472">Membrane</keyword>
<dbReference type="PANTHER" id="PTHR22950">
    <property type="entry name" value="AMINO ACID TRANSPORTER"/>
    <property type="match status" value="1"/>
</dbReference>